<dbReference type="InterPro" id="IPR009318">
    <property type="entry name" value="Gustatory_rcpt"/>
</dbReference>
<feature type="transmembrane region" description="Helical" evidence="9">
    <location>
        <begin position="93"/>
        <end position="115"/>
    </location>
</feature>
<reference evidence="10" key="1">
    <citation type="journal article" date="2017" name="Sci. Rep.">
        <title>Antennal transcriptomes of three tortricid moths reveal putative conserved chemosensory receptors for social and habitat olfactory cues.</title>
        <authorList>
            <person name="Gonzalez F."/>
            <person name="Witzgall P."/>
            <person name="Walker W.B."/>
        </authorList>
    </citation>
    <scope>NUCLEOTIDE SEQUENCE</scope>
</reference>
<dbReference type="PIRSF" id="PIRSF038981">
    <property type="entry name" value="GRP"/>
    <property type="match status" value="1"/>
</dbReference>
<evidence type="ECO:0000313" key="10">
    <source>
        <dbReference type="EMBL" id="AST36347.1"/>
    </source>
</evidence>
<keyword evidence="3" id="KW-1003">Cell membrane</keyword>
<evidence type="ECO:0000256" key="6">
    <source>
        <dbReference type="ARBA" id="ARBA00023136"/>
    </source>
</evidence>
<evidence type="ECO:0000256" key="4">
    <source>
        <dbReference type="ARBA" id="ARBA00022692"/>
    </source>
</evidence>
<keyword evidence="8" id="KW-0807">Transducer</keyword>
<evidence type="ECO:0000256" key="9">
    <source>
        <dbReference type="SAM" id="Phobius"/>
    </source>
</evidence>
<evidence type="ECO:0000256" key="2">
    <source>
        <dbReference type="ARBA" id="ARBA00005327"/>
    </source>
</evidence>
<dbReference type="GO" id="GO:0005886">
    <property type="term" value="C:plasma membrane"/>
    <property type="evidence" value="ECO:0007669"/>
    <property type="project" value="UniProtKB-SubCell"/>
</dbReference>
<evidence type="ECO:0000256" key="5">
    <source>
        <dbReference type="ARBA" id="ARBA00022989"/>
    </source>
</evidence>
<sequence>MFKNKKSSKLFFVTETKLTNDKTGALKHYNLKLQPEIFMTPLLTADYNGYQATFQEAMKLTIVIGQFFGLNPVTGVSEIDATKLRFQIQSYRFVYSLLSIIGQCTVVSFCLLKLFTDSNPNLSANSALVFYVTNCITTILFLRVATRWPRLCQLISKTEASDPSIDRTLIKKCRVSCVLVLTMALLEHILSDMSSIAGIIDCQKGKNVYETFVVASCPWIFQYTGYSPYVAIFTQIIGLQFTFNWNFSDVFVICISFYLTSRLEQVNRRIESVFGKHAPSSFWRTLREDYSRITGLVRRVDDVIGSIIFISFANNLFFICLQLLHTLAEGIRRNPSCRLGEPDERPFQGYEQTVYFVYSFGFLIARSLAVSLIASRVHTASREPAHALYFVPSTAYSVEVILLHDVL</sequence>
<comment type="subcellular location">
    <subcellularLocation>
        <location evidence="1">Cell membrane</location>
        <topology evidence="1">Multi-pass membrane protein</topology>
    </subcellularLocation>
</comment>
<dbReference type="Pfam" id="PF06151">
    <property type="entry name" value="Trehalose_recp"/>
    <property type="match status" value="1"/>
</dbReference>
<evidence type="ECO:0000256" key="7">
    <source>
        <dbReference type="ARBA" id="ARBA00023170"/>
    </source>
</evidence>
<evidence type="ECO:0000256" key="3">
    <source>
        <dbReference type="ARBA" id="ARBA00022475"/>
    </source>
</evidence>
<dbReference type="AlphaFoldDB" id="A0A223HD83"/>
<evidence type="ECO:0000256" key="1">
    <source>
        <dbReference type="ARBA" id="ARBA00004651"/>
    </source>
</evidence>
<keyword evidence="7 8" id="KW-0675">Receptor</keyword>
<keyword evidence="5 9" id="KW-1133">Transmembrane helix</keyword>
<dbReference type="EMBL" id="KY283688">
    <property type="protein sequence ID" value="AST36347.1"/>
    <property type="molecule type" value="mRNA"/>
</dbReference>
<feature type="transmembrane region" description="Helical" evidence="9">
    <location>
        <begin position="303"/>
        <end position="324"/>
    </location>
</feature>
<name>A0A223HD83_9NEOP</name>
<comment type="function">
    <text evidence="8">Plays a role in the sugar gustatory response.</text>
</comment>
<feature type="transmembrane region" description="Helical" evidence="9">
    <location>
        <begin position="127"/>
        <end position="145"/>
    </location>
</feature>
<keyword evidence="4 9" id="KW-0812">Transmembrane</keyword>
<dbReference type="GO" id="GO:0008527">
    <property type="term" value="F:taste receptor activity"/>
    <property type="evidence" value="ECO:0007669"/>
    <property type="project" value="InterPro"/>
</dbReference>
<evidence type="ECO:0000256" key="8">
    <source>
        <dbReference type="PIRNR" id="PIRNR038981"/>
    </source>
</evidence>
<dbReference type="PANTHER" id="PTHR21421:SF29">
    <property type="entry name" value="GUSTATORY RECEPTOR 5A FOR TREHALOSE-RELATED"/>
    <property type="match status" value="1"/>
</dbReference>
<comment type="similarity">
    <text evidence="2">Belongs to the insect chemoreceptor superfamily. Gustatory receptor (GR) family. Gr5a subfamily.</text>
</comment>
<proteinExistence type="evidence at transcript level"/>
<organism evidence="10">
    <name type="scientific">Cydia fagiglandana</name>
    <dbReference type="NCBI Taxonomy" id="1458189"/>
    <lineage>
        <taxon>Eukaryota</taxon>
        <taxon>Metazoa</taxon>
        <taxon>Ecdysozoa</taxon>
        <taxon>Arthropoda</taxon>
        <taxon>Hexapoda</taxon>
        <taxon>Insecta</taxon>
        <taxon>Pterygota</taxon>
        <taxon>Neoptera</taxon>
        <taxon>Endopterygota</taxon>
        <taxon>Lepidoptera</taxon>
        <taxon>Glossata</taxon>
        <taxon>Ditrysia</taxon>
        <taxon>Tortricoidea</taxon>
        <taxon>Tortricidae</taxon>
        <taxon>Olethreutinae</taxon>
        <taxon>Grapholitini</taxon>
        <taxon>Cydia</taxon>
    </lineage>
</organism>
<protein>
    <recommendedName>
        <fullName evidence="8">Gustatory receptor</fullName>
    </recommendedName>
</protein>
<dbReference type="PANTHER" id="PTHR21421">
    <property type="entry name" value="GUSTATORY RECEPTOR"/>
    <property type="match status" value="1"/>
</dbReference>
<gene>
    <name evidence="10" type="primary">GR</name>
</gene>
<dbReference type="GO" id="GO:0007165">
    <property type="term" value="P:signal transduction"/>
    <property type="evidence" value="ECO:0007669"/>
    <property type="project" value="UniProtKB-KW"/>
</dbReference>
<dbReference type="GO" id="GO:0050916">
    <property type="term" value="P:sensory perception of sweet taste"/>
    <property type="evidence" value="ECO:0007669"/>
    <property type="project" value="UniProtKB-ARBA"/>
</dbReference>
<accession>A0A223HD83</accession>
<keyword evidence="6 9" id="KW-0472">Membrane</keyword>
<feature type="transmembrane region" description="Helical" evidence="9">
    <location>
        <begin position="355"/>
        <end position="374"/>
    </location>
</feature>